<dbReference type="AlphaFoldDB" id="A0A813QW33"/>
<dbReference type="OrthoDB" id="10616357at2759"/>
<comment type="caution">
    <text evidence="1">The sequence shown here is derived from an EMBL/GenBank/DDBJ whole genome shotgun (WGS) entry which is preliminary data.</text>
</comment>
<dbReference type="Proteomes" id="UP000663829">
    <property type="component" value="Unassembled WGS sequence"/>
</dbReference>
<name>A0A813QW33_9BILA</name>
<organism evidence="1 3">
    <name type="scientific">Didymodactylos carnosus</name>
    <dbReference type="NCBI Taxonomy" id="1234261"/>
    <lineage>
        <taxon>Eukaryota</taxon>
        <taxon>Metazoa</taxon>
        <taxon>Spiralia</taxon>
        <taxon>Gnathifera</taxon>
        <taxon>Rotifera</taxon>
        <taxon>Eurotatoria</taxon>
        <taxon>Bdelloidea</taxon>
        <taxon>Philodinida</taxon>
        <taxon>Philodinidae</taxon>
        <taxon>Didymodactylos</taxon>
    </lineage>
</organism>
<reference evidence="1" key="1">
    <citation type="submission" date="2021-02" db="EMBL/GenBank/DDBJ databases">
        <authorList>
            <person name="Nowell W R."/>
        </authorList>
    </citation>
    <scope>NUCLEOTIDE SEQUENCE</scope>
</reference>
<dbReference type="EMBL" id="CAJOBC010000223">
    <property type="protein sequence ID" value="CAF3556911.1"/>
    <property type="molecule type" value="Genomic_DNA"/>
</dbReference>
<evidence type="ECO:0000313" key="3">
    <source>
        <dbReference type="Proteomes" id="UP000663829"/>
    </source>
</evidence>
<sequence length="312" mass="35671">MCSSHKFEKYHLGFVRKTTQNGHFAYNYLDVCQQLHDLGNRRICQRLRLTYFIGEAVYRDLIQSNSGIKCWSSVVNCQQYVRLLIEFGLGLQWPDDVDVTDDVAPEIVDIGFFYQSFSASGSFLSNSPLISHHNSTDYNKYLLSQVNAFPPDEPILSSTVCDRSRRENTNTGTHFSQQALGFINTFEERIKSSFSTSLALIRDTDTFIIANRFYNCFCSMSSMCSTEFDIWYDNTIVLNIIGLRTGCFIIEALLQSNLVFFYNQSLLNQLQTYLLDNDRFNISVVALDPSLPTNYTPATTTGDILKMLMVED</sequence>
<proteinExistence type="predicted"/>
<evidence type="ECO:0000313" key="1">
    <source>
        <dbReference type="EMBL" id="CAF0774450.1"/>
    </source>
</evidence>
<dbReference type="EMBL" id="CAJNOQ010000223">
    <property type="protein sequence ID" value="CAF0774450.1"/>
    <property type="molecule type" value="Genomic_DNA"/>
</dbReference>
<protein>
    <submittedName>
        <fullName evidence="1">Uncharacterized protein</fullName>
    </submittedName>
</protein>
<accession>A0A813QW33</accession>
<dbReference type="Proteomes" id="UP000681722">
    <property type="component" value="Unassembled WGS sequence"/>
</dbReference>
<gene>
    <name evidence="1" type="ORF">GPM918_LOCUS2113</name>
    <name evidence="2" type="ORF">SRO942_LOCUS2113</name>
</gene>
<evidence type="ECO:0000313" key="2">
    <source>
        <dbReference type="EMBL" id="CAF3556911.1"/>
    </source>
</evidence>
<keyword evidence="3" id="KW-1185">Reference proteome</keyword>